<accession>A0A7J8WTC8</accession>
<evidence type="ECO:0000313" key="3">
    <source>
        <dbReference type="Proteomes" id="UP000593577"/>
    </source>
</evidence>
<sequence length="42" mass="5082">MRRFSEAPAEYRRFLVSAVKVIPLWPYLLNVWVPPIRRAARR</sequence>
<dbReference type="EMBL" id="JABFAA010000003">
    <property type="protein sequence ID" value="MBA0678193.1"/>
    <property type="molecule type" value="Genomic_DNA"/>
</dbReference>
<feature type="transmembrane region" description="Helical" evidence="1">
    <location>
        <begin position="14"/>
        <end position="33"/>
    </location>
</feature>
<keyword evidence="3" id="KW-1185">Reference proteome</keyword>
<organism evidence="2 3">
    <name type="scientific">Gossypium aridum</name>
    <name type="common">American cotton</name>
    <name type="synonym">Erioxylum aridum</name>
    <dbReference type="NCBI Taxonomy" id="34290"/>
    <lineage>
        <taxon>Eukaryota</taxon>
        <taxon>Viridiplantae</taxon>
        <taxon>Streptophyta</taxon>
        <taxon>Embryophyta</taxon>
        <taxon>Tracheophyta</taxon>
        <taxon>Spermatophyta</taxon>
        <taxon>Magnoliopsida</taxon>
        <taxon>eudicotyledons</taxon>
        <taxon>Gunneridae</taxon>
        <taxon>Pentapetalae</taxon>
        <taxon>rosids</taxon>
        <taxon>malvids</taxon>
        <taxon>Malvales</taxon>
        <taxon>Malvaceae</taxon>
        <taxon>Malvoideae</taxon>
        <taxon>Gossypium</taxon>
    </lineage>
</organism>
<comment type="caution">
    <text evidence="2">The sequence shown here is derived from an EMBL/GenBank/DDBJ whole genome shotgun (WGS) entry which is preliminary data.</text>
</comment>
<evidence type="ECO:0000256" key="1">
    <source>
        <dbReference type="SAM" id="Phobius"/>
    </source>
</evidence>
<name>A0A7J8WTC8_GOSAI</name>
<keyword evidence="1" id="KW-0812">Transmembrane</keyword>
<evidence type="ECO:0000313" key="2">
    <source>
        <dbReference type="EMBL" id="MBA0678193.1"/>
    </source>
</evidence>
<protein>
    <submittedName>
        <fullName evidence="2">Uncharacterized protein</fullName>
    </submittedName>
</protein>
<keyword evidence="1" id="KW-0472">Membrane</keyword>
<proteinExistence type="predicted"/>
<gene>
    <name evidence="2" type="ORF">Goari_019553</name>
</gene>
<keyword evidence="1" id="KW-1133">Transmembrane helix</keyword>
<reference evidence="2 3" key="1">
    <citation type="journal article" date="2019" name="Genome Biol. Evol.">
        <title>Insights into the evolution of the New World diploid cottons (Gossypium, subgenus Houzingenia) based on genome sequencing.</title>
        <authorList>
            <person name="Grover C.E."/>
            <person name="Arick M.A. 2nd"/>
            <person name="Thrash A."/>
            <person name="Conover J.L."/>
            <person name="Sanders W.S."/>
            <person name="Peterson D.G."/>
            <person name="Frelichowski J.E."/>
            <person name="Scheffler J.A."/>
            <person name="Scheffler B.E."/>
            <person name="Wendel J.F."/>
        </authorList>
    </citation>
    <scope>NUCLEOTIDE SEQUENCE [LARGE SCALE GENOMIC DNA]</scope>
    <source>
        <strain evidence="2">185</strain>
        <tissue evidence="2">Leaf</tissue>
    </source>
</reference>
<dbReference type="AlphaFoldDB" id="A0A7J8WTC8"/>
<dbReference type="Proteomes" id="UP000593577">
    <property type="component" value="Unassembled WGS sequence"/>
</dbReference>